<comment type="caution">
    <text evidence="10">The sequence shown here is derived from an EMBL/GenBank/DDBJ whole genome shotgun (WGS) entry which is preliminary data.</text>
</comment>
<dbReference type="PANTHER" id="PTHR23429:SF0">
    <property type="entry name" value="GLUCOSE-6-PHOSPHATE 1-DEHYDROGENASE"/>
    <property type="match status" value="1"/>
</dbReference>
<evidence type="ECO:0000259" key="9">
    <source>
        <dbReference type="Pfam" id="PF02781"/>
    </source>
</evidence>
<comment type="function">
    <text evidence="7">Catalyzes the oxidation of glucose 6-phosphate to 6-phosphogluconolactone.</text>
</comment>
<evidence type="ECO:0000259" key="8">
    <source>
        <dbReference type="Pfam" id="PF00479"/>
    </source>
</evidence>
<dbReference type="HAMAP" id="MF_00966">
    <property type="entry name" value="G6PD"/>
    <property type="match status" value="1"/>
</dbReference>
<dbReference type="GO" id="GO:0050661">
    <property type="term" value="F:NADP binding"/>
    <property type="evidence" value="ECO:0007669"/>
    <property type="project" value="UniProtKB-UniRule"/>
</dbReference>
<feature type="binding site" evidence="7">
    <location>
        <begin position="14"/>
        <end position="21"/>
    </location>
    <ligand>
        <name>NADP(+)</name>
        <dbReference type="ChEBI" id="CHEBI:58349"/>
    </ligand>
</feature>
<protein>
    <recommendedName>
        <fullName evidence="7">Glucose-6-phosphate 1-dehydrogenase</fullName>
        <shortName evidence="7">G6PD</shortName>
        <ecNumber evidence="7">1.1.1.49</ecNumber>
    </recommendedName>
</protein>
<feature type="binding site" evidence="7">
    <location>
        <position position="48"/>
    </location>
    <ligand>
        <name>NADP(+)</name>
        <dbReference type="ChEBI" id="CHEBI:58349"/>
    </ligand>
</feature>
<accession>A0A540V8X0</accession>
<evidence type="ECO:0000313" key="11">
    <source>
        <dbReference type="Proteomes" id="UP000317371"/>
    </source>
</evidence>
<feature type="binding site" evidence="7">
    <location>
        <position position="224"/>
    </location>
    <ligand>
        <name>substrate</name>
    </ligand>
</feature>
<evidence type="ECO:0000256" key="3">
    <source>
        <dbReference type="ARBA" id="ARBA00022526"/>
    </source>
</evidence>
<feature type="domain" description="Glucose-6-phosphate dehydrogenase NAD-binding" evidence="8">
    <location>
        <begin position="11"/>
        <end position="195"/>
    </location>
</feature>
<feature type="binding site" evidence="7">
    <location>
        <position position="156"/>
    </location>
    <ligand>
        <name>NADP(+)</name>
        <dbReference type="ChEBI" id="CHEBI:58349"/>
    </ligand>
</feature>
<dbReference type="GO" id="GO:0004345">
    <property type="term" value="F:glucose-6-phosphate dehydrogenase activity"/>
    <property type="evidence" value="ECO:0007669"/>
    <property type="project" value="UniProtKB-UniRule"/>
</dbReference>
<feature type="binding site" evidence="7">
    <location>
        <position position="348"/>
    </location>
    <ligand>
        <name>substrate</name>
    </ligand>
</feature>
<dbReference type="PANTHER" id="PTHR23429">
    <property type="entry name" value="GLUCOSE-6-PHOSPHATE 1-DEHYDROGENASE G6PD"/>
    <property type="match status" value="1"/>
</dbReference>
<dbReference type="NCBIfam" id="NF009492">
    <property type="entry name" value="PRK12853.1-3"/>
    <property type="match status" value="1"/>
</dbReference>
<proteinExistence type="inferred from homology"/>
<name>A0A540V8X0_9CHLR</name>
<dbReference type="Gene3D" id="3.30.360.10">
    <property type="entry name" value="Dihydrodipicolinate Reductase, domain 2"/>
    <property type="match status" value="1"/>
</dbReference>
<keyword evidence="4 7" id="KW-0521">NADP</keyword>
<evidence type="ECO:0000256" key="7">
    <source>
        <dbReference type="HAMAP-Rule" id="MF_00966"/>
    </source>
</evidence>
<comment type="catalytic activity">
    <reaction evidence="7">
        <text>D-glucose 6-phosphate + NADP(+) = 6-phospho-D-glucono-1,5-lactone + NADPH + H(+)</text>
        <dbReference type="Rhea" id="RHEA:15841"/>
        <dbReference type="ChEBI" id="CHEBI:15378"/>
        <dbReference type="ChEBI" id="CHEBI:57783"/>
        <dbReference type="ChEBI" id="CHEBI:57955"/>
        <dbReference type="ChEBI" id="CHEBI:58349"/>
        <dbReference type="ChEBI" id="CHEBI:61548"/>
        <dbReference type="EC" id="1.1.1.49"/>
    </reaction>
</comment>
<dbReference type="SUPFAM" id="SSF51735">
    <property type="entry name" value="NAD(P)-binding Rossmann-fold domains"/>
    <property type="match status" value="1"/>
</dbReference>
<comment type="caution">
    <text evidence="7">Lacks conserved residue(s) required for the propagation of feature annotation.</text>
</comment>
<dbReference type="GO" id="GO:0005829">
    <property type="term" value="C:cytosol"/>
    <property type="evidence" value="ECO:0007669"/>
    <property type="project" value="TreeGrafter"/>
</dbReference>
<dbReference type="Gene3D" id="3.40.50.720">
    <property type="entry name" value="NAD(P)-binding Rossmann-like Domain"/>
    <property type="match status" value="1"/>
</dbReference>
<dbReference type="Pfam" id="PF02781">
    <property type="entry name" value="G6PD_C"/>
    <property type="match status" value="1"/>
</dbReference>
<dbReference type="AlphaFoldDB" id="A0A540V8X0"/>
<evidence type="ECO:0000256" key="1">
    <source>
        <dbReference type="ARBA" id="ARBA00004937"/>
    </source>
</evidence>
<dbReference type="Proteomes" id="UP000317371">
    <property type="component" value="Unassembled WGS sequence"/>
</dbReference>
<dbReference type="NCBIfam" id="TIGR00871">
    <property type="entry name" value="zwf"/>
    <property type="match status" value="1"/>
</dbReference>
<dbReference type="InterPro" id="IPR019796">
    <property type="entry name" value="G6P_DH_AS"/>
</dbReference>
<comment type="similarity">
    <text evidence="2 7">Belongs to the glucose-6-phosphate dehydrogenase family.</text>
</comment>
<gene>
    <name evidence="7 10" type="primary">zwf</name>
    <name evidence="10" type="ORF">FKZ61_22475</name>
</gene>
<dbReference type="PIRSF" id="PIRSF000110">
    <property type="entry name" value="G6PD"/>
    <property type="match status" value="1"/>
</dbReference>
<keyword evidence="5 7" id="KW-0560">Oxidoreductase</keyword>
<dbReference type="InterPro" id="IPR022674">
    <property type="entry name" value="G6P_DH_NAD-bd"/>
</dbReference>
<keyword evidence="6 7" id="KW-0119">Carbohydrate metabolism</keyword>
<sequence>MKRIEQPVVIVVFGASGDLSKRKLIPALYQLAYQNLLPANFTLLGFARTPYTDDEFRELAREGVTQYSTAGFDEHLWRWFSQNLFYMSGNYDDLESFQALAKRLEELDAERNTGGNYLFYLATPPSVFKPITSLIAETGLCCRTSADHLRRIVIEKPFGHDLESAKDLNQHLLNLFDEDQIYRIDHYLGKETVQNILVFRFGNGIFEPIWNRNYVDHVQITVAETLGIGDRGGYYDKAGAIRDMLQNHMMQLLALTAMEPPVAFDAEDVRDQKVNALRSIRPLDPEEVDQWVVRAQYGPGVSEGQEIPAYLEEKGVDPHSTTETYVAWKTEIDNWRWNGVPFYLRTGKALAGKVTEINIVFRKPPLMLFANLIANPNTQVPPSNVLTLRIQPDEGIRLTFDAKRPGPAVNVERVAMDFSYSESFGKDPGDAYERLLLDAILGDTTLFIRRDEIEVAWERITRILNGWKMQEEKAAQAGKRLRLPRYAAGTWGPKEADELLARDGRYWRNPHTVNPRR</sequence>
<dbReference type="UniPathway" id="UPA00115">
    <property type="reaction ID" value="UER00408"/>
</dbReference>
<evidence type="ECO:0000256" key="6">
    <source>
        <dbReference type="ARBA" id="ARBA00023277"/>
    </source>
</evidence>
<dbReference type="InterPro" id="IPR001282">
    <property type="entry name" value="G6P_DH"/>
</dbReference>
<dbReference type="PROSITE" id="PS00069">
    <property type="entry name" value="G6P_DEHYDROGENASE"/>
    <property type="match status" value="1"/>
</dbReference>
<evidence type="ECO:0000256" key="4">
    <source>
        <dbReference type="ARBA" id="ARBA00022857"/>
    </source>
</evidence>
<organism evidence="10 11">
    <name type="scientific">Litorilinea aerophila</name>
    <dbReference type="NCBI Taxonomy" id="1204385"/>
    <lineage>
        <taxon>Bacteria</taxon>
        <taxon>Bacillati</taxon>
        <taxon>Chloroflexota</taxon>
        <taxon>Caldilineae</taxon>
        <taxon>Caldilineales</taxon>
        <taxon>Caldilineaceae</taxon>
        <taxon>Litorilinea</taxon>
    </lineage>
</organism>
<dbReference type="InterPro" id="IPR022675">
    <property type="entry name" value="G6P_DH_C"/>
</dbReference>
<dbReference type="PRINTS" id="PR00079">
    <property type="entry name" value="G6PDHDRGNASE"/>
</dbReference>
<keyword evidence="3 7" id="KW-0313">Glucose metabolism</keyword>
<dbReference type="GO" id="GO:0006006">
    <property type="term" value="P:glucose metabolic process"/>
    <property type="evidence" value="ECO:0007669"/>
    <property type="project" value="UniProtKB-KW"/>
</dbReference>
<dbReference type="Pfam" id="PF00479">
    <property type="entry name" value="G6PD_N"/>
    <property type="match status" value="1"/>
</dbReference>
<dbReference type="InterPro" id="IPR036291">
    <property type="entry name" value="NAD(P)-bd_dom_sf"/>
</dbReference>
<evidence type="ECO:0000256" key="5">
    <source>
        <dbReference type="ARBA" id="ARBA00023002"/>
    </source>
</evidence>
<reference evidence="10 11" key="1">
    <citation type="submission" date="2019-06" db="EMBL/GenBank/DDBJ databases">
        <title>Genome sequence of Litorilinea aerophila BAA-2444.</title>
        <authorList>
            <person name="Maclea K.S."/>
            <person name="Maurais E.G."/>
            <person name="Iannazzi L.C."/>
        </authorList>
    </citation>
    <scope>NUCLEOTIDE SEQUENCE [LARGE SCALE GENOMIC DNA]</scope>
    <source>
        <strain evidence="10 11">ATCC BAA-2444</strain>
    </source>
</reference>
<dbReference type="InParanoid" id="A0A540V8X0"/>
<comment type="pathway">
    <text evidence="1 7">Carbohydrate degradation; pentose phosphate pathway; D-ribulose 5-phosphate from D-glucose 6-phosphate (oxidative stage): step 1/3.</text>
</comment>
<dbReference type="FunCoup" id="A0A540V8X0">
    <property type="interactions" value="288"/>
</dbReference>
<dbReference type="SUPFAM" id="SSF55347">
    <property type="entry name" value="Glyceraldehyde-3-phosphate dehydrogenase-like, C-terminal domain"/>
    <property type="match status" value="1"/>
</dbReference>
<keyword evidence="11" id="KW-1185">Reference proteome</keyword>
<dbReference type="RefSeq" id="WP_141612419.1">
    <property type="nucleotide sequence ID" value="NZ_VIGC02000047.1"/>
</dbReference>
<dbReference type="GO" id="GO:0009051">
    <property type="term" value="P:pentose-phosphate shunt, oxidative branch"/>
    <property type="evidence" value="ECO:0007669"/>
    <property type="project" value="TreeGrafter"/>
</dbReference>
<feature type="binding site" evidence="7">
    <location>
        <position position="353"/>
    </location>
    <ligand>
        <name>substrate</name>
    </ligand>
</feature>
<feature type="active site" description="Proton acceptor" evidence="7">
    <location>
        <position position="248"/>
    </location>
</feature>
<dbReference type="OrthoDB" id="9802739at2"/>
<dbReference type="EMBL" id="VIGC01000047">
    <property type="protein sequence ID" value="TQE93184.1"/>
    <property type="molecule type" value="Genomic_DNA"/>
</dbReference>
<feature type="binding site" evidence="7">
    <location>
        <position position="243"/>
    </location>
    <ligand>
        <name>substrate</name>
    </ligand>
</feature>
<feature type="binding site" evidence="7">
    <location>
        <position position="190"/>
    </location>
    <ligand>
        <name>substrate</name>
    </ligand>
</feature>
<feature type="domain" description="Glucose-6-phosphate dehydrogenase C-terminal" evidence="9">
    <location>
        <begin position="197"/>
        <end position="508"/>
    </location>
</feature>
<evidence type="ECO:0000256" key="2">
    <source>
        <dbReference type="ARBA" id="ARBA00009975"/>
    </source>
</evidence>
<evidence type="ECO:0000313" key="10">
    <source>
        <dbReference type="EMBL" id="TQE93184.1"/>
    </source>
</evidence>
<feature type="binding site" evidence="7">
    <location>
        <position position="186"/>
    </location>
    <ligand>
        <name>substrate</name>
    </ligand>
</feature>
<dbReference type="EC" id="1.1.1.49" evidence="7"/>